<keyword evidence="4" id="KW-1185">Reference proteome</keyword>
<feature type="domain" description="AB hydrolase-1" evidence="2">
    <location>
        <begin position="95"/>
        <end position="345"/>
    </location>
</feature>
<sequence length="362" mass="39689">MVFADLLTWTYKIMKKVLSAVLLSSLLAGPSLSWAGYDPAMKSIDTPPSVSRQQFDTVKNNHLGQYQYGAGLSSKFIDVDGTRIHYVEGGSGGTPVVFLHGFGSTWKMWEPVMQAFARNRTVIAVDLPGLGQSGPIKGDDYSAENVSRILLGAVKKITPAQSIDFVSHDLGNSASYPFVARNQGSFIKKVVFMDSPIPDRDMFTYPGYTPSGPGLGWHFGYFSFGDIAEKQIAADPSLFFSYFIKTYAGKKEVFTPELLSELIEPYSTRERLHAAFGYYKSHADSIAQNEKLLADGKLLKIPSMALTGQQGVNDVLTKEMAARFVSDPSQHTGKILPGCGHWMVEECAPQVTAELSRFLGKP</sequence>
<feature type="signal peptide" evidence="1">
    <location>
        <begin position="1"/>
        <end position="35"/>
    </location>
</feature>
<feature type="chain" id="PRO_5045109440" evidence="1">
    <location>
        <begin position="36"/>
        <end position="362"/>
    </location>
</feature>
<evidence type="ECO:0000313" key="3">
    <source>
        <dbReference type="EMBL" id="SDU82167.1"/>
    </source>
</evidence>
<reference evidence="3 4" key="1">
    <citation type="submission" date="2016-10" db="EMBL/GenBank/DDBJ databases">
        <authorList>
            <person name="Varghese N."/>
            <person name="Submissions S."/>
        </authorList>
    </citation>
    <scope>NUCLEOTIDE SEQUENCE [LARGE SCALE GENOMIC DNA]</scope>
    <source>
        <strain evidence="3 4">BS2771</strain>
    </source>
</reference>
<gene>
    <name evidence="3" type="ORF">SAMN04490181_0054</name>
</gene>
<dbReference type="PANTHER" id="PTHR43329">
    <property type="entry name" value="EPOXIDE HYDROLASE"/>
    <property type="match status" value="1"/>
</dbReference>
<dbReference type="RefSeq" id="WP_223232759.1">
    <property type="nucleotide sequence ID" value="NZ_BMNU01000017.1"/>
</dbReference>
<dbReference type="Pfam" id="PF00561">
    <property type="entry name" value="Abhydrolase_1"/>
    <property type="match status" value="1"/>
</dbReference>
<dbReference type="EMBL" id="LT629800">
    <property type="protein sequence ID" value="SDU82167.1"/>
    <property type="molecule type" value="Genomic_DNA"/>
</dbReference>
<proteinExistence type="predicted"/>
<evidence type="ECO:0000313" key="4">
    <source>
        <dbReference type="Proteomes" id="UP000199620"/>
    </source>
</evidence>
<organism evidence="3 4">
    <name type="scientific">Pseudomonas brenneri</name>
    <dbReference type="NCBI Taxonomy" id="129817"/>
    <lineage>
        <taxon>Bacteria</taxon>
        <taxon>Pseudomonadati</taxon>
        <taxon>Pseudomonadota</taxon>
        <taxon>Gammaproteobacteria</taxon>
        <taxon>Pseudomonadales</taxon>
        <taxon>Pseudomonadaceae</taxon>
        <taxon>Pseudomonas</taxon>
    </lineage>
</organism>
<dbReference type="InterPro" id="IPR000073">
    <property type="entry name" value="AB_hydrolase_1"/>
</dbReference>
<name>A0ABY0W6L2_9PSED</name>
<keyword evidence="1" id="KW-0732">Signal</keyword>
<dbReference type="InterPro" id="IPR029058">
    <property type="entry name" value="AB_hydrolase_fold"/>
</dbReference>
<dbReference type="SUPFAM" id="SSF53474">
    <property type="entry name" value="alpha/beta-Hydrolases"/>
    <property type="match status" value="1"/>
</dbReference>
<protein>
    <submittedName>
        <fullName evidence="3">Pimeloyl-ACP methyl ester carboxylesterase</fullName>
    </submittedName>
</protein>
<dbReference type="Proteomes" id="UP000199620">
    <property type="component" value="Chromosome I"/>
</dbReference>
<accession>A0ABY0W6L2</accession>
<evidence type="ECO:0000256" key="1">
    <source>
        <dbReference type="SAM" id="SignalP"/>
    </source>
</evidence>
<evidence type="ECO:0000259" key="2">
    <source>
        <dbReference type="Pfam" id="PF00561"/>
    </source>
</evidence>
<dbReference type="Gene3D" id="3.40.50.1820">
    <property type="entry name" value="alpha/beta hydrolase"/>
    <property type="match status" value="1"/>
</dbReference>